<protein>
    <submittedName>
        <fullName evidence="1">Uncharacterized protein</fullName>
    </submittedName>
</protein>
<evidence type="ECO:0000313" key="2">
    <source>
        <dbReference type="Proteomes" id="UP000207764"/>
    </source>
</evidence>
<evidence type="ECO:0000313" key="1">
    <source>
        <dbReference type="EMBL" id="AMS02474.1"/>
    </source>
</evidence>
<dbReference type="Proteomes" id="UP000207764">
    <property type="component" value="Segment"/>
</dbReference>
<dbReference type="GeneID" id="29124528"/>
<gene>
    <name evidence="1" type="primary">73</name>
    <name evidence="1" type="ORF">SEA_SOILASSASSIN_73</name>
</gene>
<proteinExistence type="predicted"/>
<dbReference type="RefSeq" id="YP_009303068.1">
    <property type="nucleotide sequence ID" value="NC_031251.1"/>
</dbReference>
<accession>A0A142K8P1</accession>
<dbReference type="KEGG" id="vg:29124528"/>
<reference evidence="2" key="1">
    <citation type="submission" date="2016-03" db="EMBL/GenBank/DDBJ databases">
        <authorList>
            <person name="Ploux O."/>
        </authorList>
    </citation>
    <scope>NUCLEOTIDE SEQUENCE [LARGE SCALE GENOMIC DNA]</scope>
</reference>
<sequence length="109" mass="12596">MKLRPAQRREALAKMGNGYQKQMFMLGLRLQAVAREPMTAEQQRRIQSELQPAIERIKANQTRANQRGLLGIQIQRATAIFYDIMGDDWHPRPDNSVQRECMADLQTSL</sequence>
<name>A0A142K8P1_9CAUD</name>
<dbReference type="OrthoDB" id="16821at10239"/>
<organism evidence="1 2">
    <name type="scientific">Gordonia phage SoilAssassin</name>
    <dbReference type="NCBI Taxonomy" id="1821562"/>
    <lineage>
        <taxon>Viruses</taxon>
        <taxon>Duplodnaviria</taxon>
        <taxon>Heunggongvirae</taxon>
        <taxon>Uroviricota</taxon>
        <taxon>Caudoviricetes</taxon>
        <taxon>Attisvirus</taxon>
        <taxon>Attisvirus attis</taxon>
    </lineage>
</organism>
<dbReference type="EMBL" id="KU963246">
    <property type="protein sequence ID" value="AMS02474.1"/>
    <property type="molecule type" value="Genomic_DNA"/>
</dbReference>